<evidence type="ECO:0000313" key="3">
    <source>
        <dbReference type="EMBL" id="KAK2181375.1"/>
    </source>
</evidence>
<feature type="region of interest" description="Disordered" evidence="2">
    <location>
        <begin position="1"/>
        <end position="50"/>
    </location>
</feature>
<keyword evidence="1" id="KW-0175">Coiled coil</keyword>
<dbReference type="EMBL" id="JAODUO010000401">
    <property type="protein sequence ID" value="KAK2181375.1"/>
    <property type="molecule type" value="Genomic_DNA"/>
</dbReference>
<dbReference type="PANTHER" id="PTHR23159">
    <property type="entry name" value="CENTROSOMAL PROTEIN 2"/>
    <property type="match status" value="1"/>
</dbReference>
<sequence>MKRSRLAASVPVTDELEHAANSEIVKSSGGKAKTRHNHHHPHPRPLCNRLSRSQDNLASALRRKAAMAMLAGNKENVERDVTLMMSAPLPKTPKITDALMRKCQSTQDIDVFDEPLQRTQSVHNICTAPGSQPFTAGATCVKKPDTSSVVPRRSASTRNIDQKGGPQRISVPPNMMAYNAELLASFEKEKRGMERRISELIQVAESRKTEIEKLKFVVKNLTETAPPSDAHEQLERLVEENHLLKNRLAEDGVSVEHFTDSEKLSLLQKVEPGGCGEMKNRREAGCGAGLGEDAVDAGRVAAETGAENPAASEGDLCSLTAEHPSPGSCDNMNWERLSTRSSEAMGEVAVASLQDRIQQMEETHYSTNEELQATLQELTDLQQSVNSLTEENEQLSNEKSVLLASLCAQTEKLENCRMQIEHMKAILMSDVAAADRSENERLLVELIRNAEVEKEEFLLRQMGLTHTMQLVENENRESQDIIAALRDKVHILEMKNESVHADKKSADATLATLRDTVATDQIEIERYKTLLDNERQKVTDLEQFRNTTDRTEVEELLDHSRQDKERLEERLTNLQEELIVDLCDCVCVQERLTNLQEELIVDLYDCVCVQERLTNLQEELIVDLYDCERLTNLQEELIVDLCPGETDQPTGGVDRTCVQERLNLQELMLTCMTVSVSGETDQPTGGVDVDLYDCVCVRETDQPTGGVDVDLYDCVCVQERLTNLQEELIVDLCPGEIDQPTELIVDLCDCVCVQERLTNLQEELIVDLCPGETDQPTGGERLTNLQEELIVDLYDCVCVQERLTNLQEELIVDLCPGETDQPTGGERLTNLQEELIVDLCDCVCVQERLTNLQEELIVDLCDCVCVQERLTNLQEELIVDLLTCCVQERLTNLQEELMT</sequence>
<evidence type="ECO:0000256" key="1">
    <source>
        <dbReference type="SAM" id="Coils"/>
    </source>
</evidence>
<name>A0AAD9NT33_RIDPI</name>
<proteinExistence type="predicted"/>
<feature type="coiled-coil region" evidence="1">
    <location>
        <begin position="350"/>
        <end position="405"/>
    </location>
</feature>
<comment type="caution">
    <text evidence="3">The sequence shown here is derived from an EMBL/GenBank/DDBJ whole genome shotgun (WGS) entry which is preliminary data.</text>
</comment>
<feature type="region of interest" description="Disordered" evidence="2">
    <location>
        <begin position="145"/>
        <end position="170"/>
    </location>
</feature>
<reference evidence="3" key="1">
    <citation type="journal article" date="2023" name="Mol. Biol. Evol.">
        <title>Third-Generation Sequencing Reveals the Adaptive Role of the Epigenome in Three Deep-Sea Polychaetes.</title>
        <authorList>
            <person name="Perez M."/>
            <person name="Aroh O."/>
            <person name="Sun Y."/>
            <person name="Lan Y."/>
            <person name="Juniper S.K."/>
            <person name="Young C.R."/>
            <person name="Angers B."/>
            <person name="Qian P.Y."/>
        </authorList>
    </citation>
    <scope>NUCLEOTIDE SEQUENCE</scope>
    <source>
        <strain evidence="3">R07B-5</strain>
    </source>
</reference>
<feature type="compositionally biased region" description="Polar residues" evidence="2">
    <location>
        <begin position="146"/>
        <end position="159"/>
    </location>
</feature>
<organism evidence="3 4">
    <name type="scientific">Ridgeia piscesae</name>
    <name type="common">Tubeworm</name>
    <dbReference type="NCBI Taxonomy" id="27915"/>
    <lineage>
        <taxon>Eukaryota</taxon>
        <taxon>Metazoa</taxon>
        <taxon>Spiralia</taxon>
        <taxon>Lophotrochozoa</taxon>
        <taxon>Annelida</taxon>
        <taxon>Polychaeta</taxon>
        <taxon>Sedentaria</taxon>
        <taxon>Canalipalpata</taxon>
        <taxon>Sabellida</taxon>
        <taxon>Siboglinidae</taxon>
        <taxon>Ridgeia</taxon>
    </lineage>
</organism>
<gene>
    <name evidence="3" type="ORF">NP493_401g02047</name>
</gene>
<feature type="coiled-coil region" evidence="1">
    <location>
        <begin position="550"/>
        <end position="584"/>
    </location>
</feature>
<protein>
    <submittedName>
        <fullName evidence="3">Uncharacterized protein</fullName>
    </submittedName>
</protein>
<evidence type="ECO:0000313" key="4">
    <source>
        <dbReference type="Proteomes" id="UP001209878"/>
    </source>
</evidence>
<accession>A0AAD9NT33</accession>
<dbReference type="PANTHER" id="PTHR23159:SF31">
    <property type="entry name" value="CENTROSOME-ASSOCIATED PROTEIN CEP250 ISOFORM X1"/>
    <property type="match status" value="1"/>
</dbReference>
<feature type="compositionally biased region" description="Basic residues" evidence="2">
    <location>
        <begin position="32"/>
        <end position="43"/>
    </location>
</feature>
<evidence type="ECO:0000256" key="2">
    <source>
        <dbReference type="SAM" id="MobiDB-lite"/>
    </source>
</evidence>
<keyword evidence="4" id="KW-1185">Reference proteome</keyword>
<dbReference type="AlphaFoldDB" id="A0AAD9NT33"/>
<dbReference type="Proteomes" id="UP001209878">
    <property type="component" value="Unassembled WGS sequence"/>
</dbReference>